<protein>
    <recommendedName>
        <fullName evidence="2">Roadblock/LAMTOR2 domain-containing protein</fullName>
    </recommendedName>
</protein>
<reference evidence="1" key="2">
    <citation type="submission" date="2024-06" db="EMBL/GenBank/DDBJ databases">
        <authorList>
            <person name="Plum-Jensen L.E."/>
            <person name="Schramm A."/>
            <person name="Marshall I.P.G."/>
        </authorList>
    </citation>
    <scope>NUCLEOTIDE SEQUENCE</scope>
    <source>
        <strain evidence="1">Rat1</strain>
    </source>
</reference>
<reference evidence="1" key="1">
    <citation type="journal article" date="2024" name="Syst. Appl. Microbiol.">
        <title>First single-strain enrichments of Electrothrix cable bacteria, description of E. aestuarii sp. nov. and E. rattekaaiensis sp. nov., and proposal of a cable bacteria taxonomy following the rules of the SeqCode.</title>
        <authorList>
            <person name="Plum-Jensen L.E."/>
            <person name="Schramm A."/>
            <person name="Marshall I.P.G."/>
        </authorList>
    </citation>
    <scope>NUCLEOTIDE SEQUENCE</scope>
    <source>
        <strain evidence="1">Rat1</strain>
    </source>
</reference>
<organism evidence="1">
    <name type="scientific">Candidatus Electrothrix aestuarii</name>
    <dbReference type="NCBI Taxonomy" id="3062594"/>
    <lineage>
        <taxon>Bacteria</taxon>
        <taxon>Pseudomonadati</taxon>
        <taxon>Thermodesulfobacteriota</taxon>
        <taxon>Desulfobulbia</taxon>
        <taxon>Desulfobulbales</taxon>
        <taxon>Desulfobulbaceae</taxon>
        <taxon>Candidatus Electrothrix</taxon>
    </lineage>
</organism>
<dbReference type="SUPFAM" id="SSF103196">
    <property type="entry name" value="Roadblock/LC7 domain"/>
    <property type="match status" value="1"/>
</dbReference>
<accession>A0AAU8LRL5</accession>
<dbReference type="KEGG" id="eaj:Q3M24_14610"/>
<dbReference type="EMBL" id="CP159373">
    <property type="protein sequence ID" value="XCN71543.1"/>
    <property type="molecule type" value="Genomic_DNA"/>
</dbReference>
<gene>
    <name evidence="1" type="ORF">Q3M24_14610</name>
</gene>
<sequence>MIKQLPPLLERLRKDLPGFLAAAVVNCDDGLSLAELSVQPEIEAGAAAAYLSSIVKSNRKAIKLLAHKEKTDDIIISTAQYHFIIRDLNNLSFFLFVMTDRNEWLGRTKMIMQSFEAELLEIMTQYYPAEALA</sequence>
<name>A0AAU8LRL5_9BACT</name>
<evidence type="ECO:0000313" key="1">
    <source>
        <dbReference type="EMBL" id="XCN71543.1"/>
    </source>
</evidence>
<dbReference type="AlphaFoldDB" id="A0AAU8LRL5"/>
<dbReference type="Gene3D" id="3.30.450.30">
    <property type="entry name" value="Dynein light chain 2a, cytoplasmic"/>
    <property type="match status" value="1"/>
</dbReference>
<evidence type="ECO:0008006" key="2">
    <source>
        <dbReference type="Google" id="ProtNLM"/>
    </source>
</evidence>
<proteinExistence type="predicted"/>